<evidence type="ECO:0000313" key="1">
    <source>
        <dbReference type="EMBL" id="MFD0992170.1"/>
    </source>
</evidence>
<comment type="caution">
    <text evidence="1">The sequence shown here is derived from an EMBL/GenBank/DDBJ whole genome shotgun (WGS) entry which is preliminary data.</text>
</comment>
<protein>
    <submittedName>
        <fullName evidence="1">Uncharacterized protein</fullName>
    </submittedName>
</protein>
<reference evidence="2" key="1">
    <citation type="journal article" date="2019" name="Int. J. Syst. Evol. Microbiol.">
        <title>The Global Catalogue of Microorganisms (GCM) 10K type strain sequencing project: providing services to taxonomists for standard genome sequencing and annotation.</title>
        <authorList>
            <consortium name="The Broad Institute Genomics Platform"/>
            <consortium name="The Broad Institute Genome Sequencing Center for Infectious Disease"/>
            <person name="Wu L."/>
            <person name="Ma J."/>
        </authorList>
    </citation>
    <scope>NUCLEOTIDE SEQUENCE [LARGE SCALE GENOMIC DNA]</scope>
    <source>
        <strain evidence="2">CCUG 60527</strain>
    </source>
</reference>
<dbReference type="EMBL" id="JBHTJR010000019">
    <property type="protein sequence ID" value="MFD0992170.1"/>
    <property type="molecule type" value="Genomic_DNA"/>
</dbReference>
<dbReference type="Proteomes" id="UP001597062">
    <property type="component" value="Unassembled WGS sequence"/>
</dbReference>
<name>A0ABW3JPN7_9FLAO</name>
<sequence>MKKSILNLGKALSKSEQQQLLGGRDKFKNPCPCTSSFETHGGGECSYPSTGSTPWGDPFPGSRCYGEIKSDGRCCVN</sequence>
<keyword evidence="2" id="KW-1185">Reference proteome</keyword>
<dbReference type="RefSeq" id="WP_386105185.1">
    <property type="nucleotide sequence ID" value="NZ_JBHTJR010000019.1"/>
</dbReference>
<proteinExistence type="predicted"/>
<evidence type="ECO:0000313" key="2">
    <source>
        <dbReference type="Proteomes" id="UP001597062"/>
    </source>
</evidence>
<accession>A0ABW3JPN7</accession>
<gene>
    <name evidence="1" type="ORF">ACFQ1U_03045</name>
</gene>
<organism evidence="1 2">
    <name type="scientific">Tenacibaculum geojense</name>
    <dbReference type="NCBI Taxonomy" id="915352"/>
    <lineage>
        <taxon>Bacteria</taxon>
        <taxon>Pseudomonadati</taxon>
        <taxon>Bacteroidota</taxon>
        <taxon>Flavobacteriia</taxon>
        <taxon>Flavobacteriales</taxon>
        <taxon>Flavobacteriaceae</taxon>
        <taxon>Tenacibaculum</taxon>
    </lineage>
</organism>